<evidence type="ECO:0000313" key="4">
    <source>
        <dbReference type="Proteomes" id="UP000663877"/>
    </source>
</evidence>
<accession>A0A814AFI0</accession>
<evidence type="ECO:0000313" key="1">
    <source>
        <dbReference type="EMBL" id="CAF0911458.1"/>
    </source>
</evidence>
<dbReference type="AlphaFoldDB" id="A0A814AFI0"/>
<evidence type="ECO:0000313" key="2">
    <source>
        <dbReference type="EMBL" id="CAF1374792.1"/>
    </source>
</evidence>
<reference evidence="1" key="1">
    <citation type="submission" date="2021-02" db="EMBL/GenBank/DDBJ databases">
        <authorList>
            <person name="Nowell W R."/>
        </authorList>
    </citation>
    <scope>NUCLEOTIDE SEQUENCE</scope>
</reference>
<evidence type="ECO:0000313" key="3">
    <source>
        <dbReference type="Proteomes" id="UP000663832"/>
    </source>
</evidence>
<proteinExistence type="predicted"/>
<name>A0A814AFI0_9BILA</name>
<keyword evidence="3" id="KW-1185">Reference proteome</keyword>
<protein>
    <submittedName>
        <fullName evidence="1">Uncharacterized protein</fullName>
    </submittedName>
</protein>
<dbReference type="Proteomes" id="UP000663877">
    <property type="component" value="Unassembled WGS sequence"/>
</dbReference>
<dbReference type="EMBL" id="CAJNOM010000342">
    <property type="protein sequence ID" value="CAF1374792.1"/>
    <property type="molecule type" value="Genomic_DNA"/>
</dbReference>
<organism evidence="1 4">
    <name type="scientific">Adineta steineri</name>
    <dbReference type="NCBI Taxonomy" id="433720"/>
    <lineage>
        <taxon>Eukaryota</taxon>
        <taxon>Metazoa</taxon>
        <taxon>Spiralia</taxon>
        <taxon>Gnathifera</taxon>
        <taxon>Rotifera</taxon>
        <taxon>Eurotatoria</taxon>
        <taxon>Bdelloidea</taxon>
        <taxon>Adinetida</taxon>
        <taxon>Adinetidae</taxon>
        <taxon>Adineta</taxon>
    </lineage>
</organism>
<dbReference type="Proteomes" id="UP000663832">
    <property type="component" value="Unassembled WGS sequence"/>
</dbReference>
<gene>
    <name evidence="1" type="ORF">BJG266_LOCUS11021</name>
    <name evidence="2" type="ORF">QVE165_LOCUS35312</name>
</gene>
<sequence>MTGSFGVFQIPDFVASRKAYQRVNAYNKTWQLVCGIQLYEEFDKAERMAEKSWTTDPVVTRLFVIILFFSTPLHYYDDSPTPTKILKKKQAIFQIQNAYVILLWRYLTYRYGSEGSIRIYLNLVHVYMKMQQVGYGVYTQLRTQKDLFPTHETLNKLVTLDINDTQ</sequence>
<comment type="caution">
    <text evidence="1">The sequence shown here is derived from an EMBL/GenBank/DDBJ whole genome shotgun (WGS) entry which is preliminary data.</text>
</comment>
<dbReference type="EMBL" id="CAJNOI010000040">
    <property type="protein sequence ID" value="CAF0911458.1"/>
    <property type="molecule type" value="Genomic_DNA"/>
</dbReference>